<dbReference type="eggNOG" id="ENOG502SJK3">
    <property type="taxonomic scope" value="Eukaryota"/>
</dbReference>
<evidence type="ECO:0000256" key="2">
    <source>
        <dbReference type="SAM" id="Phobius"/>
    </source>
</evidence>
<evidence type="ECO:0000256" key="1">
    <source>
        <dbReference type="SAM" id="MobiDB-lite"/>
    </source>
</evidence>
<feature type="compositionally biased region" description="Polar residues" evidence="1">
    <location>
        <begin position="1"/>
        <end position="16"/>
    </location>
</feature>
<feature type="compositionally biased region" description="Low complexity" evidence="1">
    <location>
        <begin position="482"/>
        <end position="494"/>
    </location>
</feature>
<dbReference type="STRING" id="759272.G0S3D7"/>
<name>G0S3D7_CHATD</name>
<accession>G0S3D7</accession>
<evidence type="ECO:0000313" key="3">
    <source>
        <dbReference type="EMBL" id="EGS22520.1"/>
    </source>
</evidence>
<dbReference type="EMBL" id="GL988040">
    <property type="protein sequence ID" value="EGS22520.1"/>
    <property type="molecule type" value="Genomic_DNA"/>
</dbReference>
<feature type="region of interest" description="Disordered" evidence="1">
    <location>
        <begin position="1"/>
        <end position="29"/>
    </location>
</feature>
<dbReference type="Proteomes" id="UP000008066">
    <property type="component" value="Unassembled WGS sequence"/>
</dbReference>
<dbReference type="OrthoDB" id="5419219at2759"/>
<keyword evidence="4" id="KW-1185">Reference proteome</keyword>
<reference evidence="3 4" key="1">
    <citation type="journal article" date="2011" name="Cell">
        <title>Insight into structure and assembly of the nuclear pore complex by utilizing the genome of a eukaryotic thermophile.</title>
        <authorList>
            <person name="Amlacher S."/>
            <person name="Sarges P."/>
            <person name="Flemming D."/>
            <person name="van Noort V."/>
            <person name="Kunze R."/>
            <person name="Devos D.P."/>
            <person name="Arumugam M."/>
            <person name="Bork P."/>
            <person name="Hurt E."/>
        </authorList>
    </citation>
    <scope>NUCLEOTIDE SEQUENCE [LARGE SCALE GENOMIC DNA]</scope>
    <source>
        <strain evidence="4">DSM 1495 / CBS 144.50 / IMI 039719</strain>
    </source>
</reference>
<feature type="transmembrane region" description="Helical" evidence="2">
    <location>
        <begin position="682"/>
        <end position="704"/>
    </location>
</feature>
<proteinExistence type="predicted"/>
<gene>
    <name evidence="3" type="ORF">CTHT_0020640</name>
</gene>
<evidence type="ECO:0000313" key="4">
    <source>
        <dbReference type="Proteomes" id="UP000008066"/>
    </source>
</evidence>
<dbReference type="GeneID" id="18256102"/>
<feature type="region of interest" description="Disordered" evidence="1">
    <location>
        <begin position="470"/>
        <end position="494"/>
    </location>
</feature>
<organism evidence="4">
    <name type="scientific">Chaetomium thermophilum (strain DSM 1495 / CBS 144.50 / IMI 039719)</name>
    <name type="common">Thermochaetoides thermophila</name>
    <dbReference type="NCBI Taxonomy" id="759272"/>
    <lineage>
        <taxon>Eukaryota</taxon>
        <taxon>Fungi</taxon>
        <taxon>Dikarya</taxon>
        <taxon>Ascomycota</taxon>
        <taxon>Pezizomycotina</taxon>
        <taxon>Sordariomycetes</taxon>
        <taxon>Sordariomycetidae</taxon>
        <taxon>Sordariales</taxon>
        <taxon>Chaetomiaceae</taxon>
        <taxon>Thermochaetoides</taxon>
    </lineage>
</organism>
<sequence>MSPTSADVPSAVNNGPESGPVRPESLTRANNLPSAGAAAADMFRQFVTRRLRNRKRRPVYADIPLMPVLIQPLPETPEQENNEGLAVPTLKDVLGNVFMPQDASQDLEDPSLEYDNIRPYLHPDGCEVEERERVVNEIKRLLDVLESPDTPLLLRNCPRLEKLKGTSVGYRALDLITAILWEGWRICGLDNYGVSMLHCPIKDPSPTELQRIMKKIRTRCSPERVAIHMRNIFTLKDEEDGSPVWPRYNEFVEDAKAVIDLITESIARFFTQIALGVSWRNHQLAAIARFSAKLKVLIRDIEASAITSLDIASQVFDKALGVNSDGEESVSRPGVMEQIEDIGTTFQAERGRFGQPDHVYGNDDDDDDGTPSKSAYTYWFEQQRAREGLMMAFDCVLFLLYTGDNHPGYGITEFEICGFVMETGFHEKTLIYQDRDFEYSGTSDPDHLNIAHAAFRMLNAALRHLHEHRTCTTSLQPPAPSPSVSSASPPGSASETKTIIEWSYSLLDSPISQEGAQGNRSFNRKSVNTGEIVYELKNMKEIITVLVPLALASPMGTTISRQFLELFYGTLRDPNDVLKLAAEDSFTAFVRLYTTDFEKTYRKLHPPDVQQLASLVKEDRFSYISLLEVESPKLEPAKNGVQSETEAKKFREEREKELARCHDLMDAWVYTEDAVIVPCGRYVWTVIAGVSTLVGGGMAIGLSVGERIEGVDPFNITMFVWAVAALVLLICKASLVEHWSWNDFLHQRVKCRSVSELQAVTGIPDQLIIARLLHDEKDSILKTRGPFNTIFLNKAADGVTGFSIDVPVRNKTLLLSGLVMIKVETCLGHAVVCLDARRGKQFTTVSHREVDTDQEWLMCPSIDRLAHNFATKQSARRRYPLKKGQLNWRKVEGVYNALDAEFV</sequence>
<feature type="transmembrane region" description="Helical" evidence="2">
    <location>
        <begin position="716"/>
        <end position="735"/>
    </location>
</feature>
<dbReference type="KEGG" id="cthr:CTHT_0020640"/>
<dbReference type="AlphaFoldDB" id="G0S3D7"/>
<keyword evidence="2" id="KW-0472">Membrane</keyword>
<protein>
    <submittedName>
        <fullName evidence="3">Uncharacterized protein</fullName>
    </submittedName>
</protein>
<keyword evidence="2" id="KW-0812">Transmembrane</keyword>
<keyword evidence="2" id="KW-1133">Transmembrane helix</keyword>
<dbReference type="HOGENOM" id="CLU_013814_1_0_1"/>
<dbReference type="RefSeq" id="XP_006692539.1">
    <property type="nucleotide sequence ID" value="XM_006692476.1"/>
</dbReference>